<proteinExistence type="predicted"/>
<comment type="caution">
    <text evidence="1">The sequence shown here is derived from an EMBL/GenBank/DDBJ whole genome shotgun (WGS) entry which is preliminary data.</text>
</comment>
<organism evidence="1 2">
    <name type="scientific">Marinobacterium nitratireducens</name>
    <dbReference type="NCBI Taxonomy" id="518897"/>
    <lineage>
        <taxon>Bacteria</taxon>
        <taxon>Pseudomonadati</taxon>
        <taxon>Pseudomonadota</taxon>
        <taxon>Gammaproteobacteria</taxon>
        <taxon>Oceanospirillales</taxon>
        <taxon>Oceanospirillaceae</taxon>
        <taxon>Marinobacterium</taxon>
    </lineage>
</organism>
<dbReference type="Proteomes" id="UP000599578">
    <property type="component" value="Unassembled WGS sequence"/>
</dbReference>
<dbReference type="RefSeq" id="WP_188862863.1">
    <property type="nucleotide sequence ID" value="NZ_BMLT01000019.1"/>
</dbReference>
<dbReference type="EMBL" id="BMLT01000019">
    <property type="protein sequence ID" value="GGO88675.1"/>
    <property type="molecule type" value="Genomic_DNA"/>
</dbReference>
<sequence>MQHIEYRGFRITPKVLPTEAPGTWLLEPKIYHQDPKDTIFHNAGALSGQIDCRIEALDEASAMQSCAAFARQLIDDYLAS</sequence>
<gene>
    <name evidence="1" type="ORF">GCM10011348_44680</name>
</gene>
<keyword evidence="2" id="KW-1185">Reference proteome</keyword>
<reference evidence="1 2" key="1">
    <citation type="journal article" date="2014" name="Int. J. Syst. Evol. Microbiol.">
        <title>Complete genome sequence of Corynebacterium casei LMG S-19264T (=DSM 44701T), isolated from a smear-ripened cheese.</title>
        <authorList>
            <consortium name="US DOE Joint Genome Institute (JGI-PGF)"/>
            <person name="Walter F."/>
            <person name="Albersmeier A."/>
            <person name="Kalinowski J."/>
            <person name="Ruckert C."/>
        </authorList>
    </citation>
    <scope>NUCLEOTIDE SEQUENCE [LARGE SCALE GENOMIC DNA]</scope>
    <source>
        <strain evidence="1 2">CGMCC 1.7286</strain>
    </source>
</reference>
<accession>A0A917ZPC5</accession>
<evidence type="ECO:0000313" key="2">
    <source>
        <dbReference type="Proteomes" id="UP000599578"/>
    </source>
</evidence>
<evidence type="ECO:0000313" key="1">
    <source>
        <dbReference type="EMBL" id="GGO88675.1"/>
    </source>
</evidence>
<dbReference type="AlphaFoldDB" id="A0A917ZPC5"/>
<protein>
    <submittedName>
        <fullName evidence="1">Uncharacterized protein</fullName>
    </submittedName>
</protein>
<name>A0A917ZPC5_9GAMM</name>